<proteinExistence type="predicted"/>
<keyword evidence="3" id="KW-1185">Reference proteome</keyword>
<evidence type="ECO:0000313" key="3">
    <source>
        <dbReference type="Proteomes" id="UP001430953"/>
    </source>
</evidence>
<dbReference type="AlphaFoldDB" id="A0AAW2F406"/>
<reference evidence="2 3" key="1">
    <citation type="submission" date="2023-03" db="EMBL/GenBank/DDBJ databases">
        <title>High recombination rates correlate with genetic variation in Cardiocondyla obscurior ants.</title>
        <authorList>
            <person name="Errbii M."/>
        </authorList>
    </citation>
    <scope>NUCLEOTIDE SEQUENCE [LARGE SCALE GENOMIC DNA]</scope>
    <source>
        <strain evidence="2">Alpha-2009</strain>
        <tissue evidence="2">Whole body</tissue>
    </source>
</reference>
<accession>A0AAW2F406</accession>
<organism evidence="2 3">
    <name type="scientific">Cardiocondyla obscurior</name>
    <dbReference type="NCBI Taxonomy" id="286306"/>
    <lineage>
        <taxon>Eukaryota</taxon>
        <taxon>Metazoa</taxon>
        <taxon>Ecdysozoa</taxon>
        <taxon>Arthropoda</taxon>
        <taxon>Hexapoda</taxon>
        <taxon>Insecta</taxon>
        <taxon>Pterygota</taxon>
        <taxon>Neoptera</taxon>
        <taxon>Endopterygota</taxon>
        <taxon>Hymenoptera</taxon>
        <taxon>Apocrita</taxon>
        <taxon>Aculeata</taxon>
        <taxon>Formicoidea</taxon>
        <taxon>Formicidae</taxon>
        <taxon>Myrmicinae</taxon>
        <taxon>Cardiocondyla</taxon>
    </lineage>
</organism>
<comment type="caution">
    <text evidence="2">The sequence shown here is derived from an EMBL/GenBank/DDBJ whole genome shotgun (WGS) entry which is preliminary data.</text>
</comment>
<evidence type="ECO:0000313" key="2">
    <source>
        <dbReference type="EMBL" id="KAL0109364.1"/>
    </source>
</evidence>
<dbReference type="EMBL" id="JADYXP020000015">
    <property type="protein sequence ID" value="KAL0109364.1"/>
    <property type="molecule type" value="Genomic_DNA"/>
</dbReference>
<sequence>MTGPNSVIVRFTKRTRPRVVNIARRCETPVSHCYDGIFRGWKVVIRRRGGASGGEKGPRGRARARGRRPDWRCDDLLDTQNRTNSRSHFCRSSVR</sequence>
<feature type="region of interest" description="Disordered" evidence="1">
    <location>
        <begin position="48"/>
        <end position="67"/>
    </location>
</feature>
<protein>
    <submittedName>
        <fullName evidence="2">Uncharacterized protein</fullName>
    </submittedName>
</protein>
<gene>
    <name evidence="2" type="ORF">PUN28_014439</name>
</gene>
<evidence type="ECO:0000256" key="1">
    <source>
        <dbReference type="SAM" id="MobiDB-lite"/>
    </source>
</evidence>
<name>A0AAW2F406_9HYME</name>
<dbReference type="Proteomes" id="UP001430953">
    <property type="component" value="Unassembled WGS sequence"/>
</dbReference>